<dbReference type="AlphaFoldDB" id="A0A5N6IMI6"/>
<organism evidence="1 2">
    <name type="scientific">Aspergillus minisclerotigenes</name>
    <dbReference type="NCBI Taxonomy" id="656917"/>
    <lineage>
        <taxon>Eukaryota</taxon>
        <taxon>Fungi</taxon>
        <taxon>Dikarya</taxon>
        <taxon>Ascomycota</taxon>
        <taxon>Pezizomycotina</taxon>
        <taxon>Eurotiomycetes</taxon>
        <taxon>Eurotiomycetidae</taxon>
        <taxon>Eurotiales</taxon>
        <taxon>Aspergillaceae</taxon>
        <taxon>Aspergillus</taxon>
        <taxon>Aspergillus subgen. Circumdati</taxon>
    </lineage>
</organism>
<evidence type="ECO:0000313" key="1">
    <source>
        <dbReference type="EMBL" id="KAB8267109.1"/>
    </source>
</evidence>
<keyword evidence="2" id="KW-1185">Reference proteome</keyword>
<accession>A0A5N6IMI6</accession>
<evidence type="ECO:0000313" key="2">
    <source>
        <dbReference type="Proteomes" id="UP000326289"/>
    </source>
</evidence>
<sequence length="89" mass="10425">MSPRCVQVQGRKRHERMTRAYGDTLSYRRARDRIMQSIQSRRIAPYPRDTTTLGISRGGPFKVWTTVLEMTWGHLDAMHVRSVYSKVQT</sequence>
<proteinExistence type="predicted"/>
<protein>
    <submittedName>
        <fullName evidence="1">Uncharacterized protein</fullName>
    </submittedName>
</protein>
<name>A0A5N6IMI6_9EURO</name>
<gene>
    <name evidence="1" type="ORF">BDV30DRAFT_220786</name>
</gene>
<dbReference type="EMBL" id="ML732917">
    <property type="protein sequence ID" value="KAB8267109.1"/>
    <property type="molecule type" value="Genomic_DNA"/>
</dbReference>
<dbReference type="Proteomes" id="UP000326289">
    <property type="component" value="Unassembled WGS sequence"/>
</dbReference>
<reference evidence="1 2" key="1">
    <citation type="submission" date="2019-04" db="EMBL/GenBank/DDBJ databases">
        <title>Fungal friends and foes A comparative genomics study of 23 Aspergillus species from section Flavi.</title>
        <authorList>
            <consortium name="DOE Joint Genome Institute"/>
            <person name="Kjaerbolling I."/>
            <person name="Vesth T.C."/>
            <person name="Frisvad J.C."/>
            <person name="Nybo J.L."/>
            <person name="Theobald S."/>
            <person name="Kildgaard S."/>
            <person name="Petersen T.I."/>
            <person name="Kuo A."/>
            <person name="Sato A."/>
            <person name="Lyhne E.K."/>
            <person name="Kogle M.E."/>
            <person name="Wiebenga A."/>
            <person name="Kun R.S."/>
            <person name="Lubbers R.J."/>
            <person name="Makela M.R."/>
            <person name="Barry K."/>
            <person name="Chovatia M."/>
            <person name="Clum A."/>
            <person name="Daum C."/>
            <person name="Haridas S."/>
            <person name="He G."/>
            <person name="LaButti K."/>
            <person name="Lipzen A."/>
            <person name="Mondo S."/>
            <person name="Pangilinan J."/>
            <person name="Riley R."/>
            <person name="Salamov A."/>
            <person name="Simmons B.A."/>
            <person name="Magnuson J.K."/>
            <person name="Henrissat B."/>
            <person name="Mortensen U.H."/>
            <person name="Larsen T.O."/>
            <person name="De vries R.P."/>
            <person name="Grigoriev I.V."/>
            <person name="Machida M."/>
            <person name="Baker S.E."/>
            <person name="Andersen M.R."/>
        </authorList>
    </citation>
    <scope>NUCLEOTIDE SEQUENCE [LARGE SCALE GENOMIC DNA]</scope>
    <source>
        <strain evidence="1 2">CBS 117635</strain>
    </source>
</reference>